<dbReference type="InterPro" id="IPR011009">
    <property type="entry name" value="Kinase-like_dom_sf"/>
</dbReference>
<dbReference type="RefSeq" id="WP_013017130.1">
    <property type="nucleotide sequence ID" value="NC_013947.1"/>
</dbReference>
<feature type="compositionally biased region" description="Basic and acidic residues" evidence="7">
    <location>
        <begin position="376"/>
        <end position="388"/>
    </location>
</feature>
<evidence type="ECO:0000256" key="3">
    <source>
        <dbReference type="ARBA" id="ARBA00022679"/>
    </source>
</evidence>
<dbReference type="Gene3D" id="3.30.200.20">
    <property type="entry name" value="Phosphorylase Kinase, domain 1"/>
    <property type="match status" value="1"/>
</dbReference>
<keyword evidence="11" id="KW-1185">Reference proteome</keyword>
<dbReference type="Pfam" id="PF00069">
    <property type="entry name" value="Pkinase"/>
    <property type="match status" value="1"/>
</dbReference>
<dbReference type="SUPFAM" id="SSF56112">
    <property type="entry name" value="Protein kinase-like (PK-like)"/>
    <property type="match status" value="1"/>
</dbReference>
<dbReference type="EMBL" id="CP001778">
    <property type="protein sequence ID" value="ADD41559.1"/>
    <property type="molecule type" value="Genomic_DNA"/>
</dbReference>
<keyword evidence="5 10" id="KW-0418">Kinase</keyword>
<dbReference type="PANTHER" id="PTHR43289:SF6">
    <property type="entry name" value="SERINE_THREONINE-PROTEIN KINASE NEKL-3"/>
    <property type="match status" value="1"/>
</dbReference>
<evidence type="ECO:0000256" key="2">
    <source>
        <dbReference type="ARBA" id="ARBA00022527"/>
    </source>
</evidence>
<proteinExistence type="predicted"/>
<keyword evidence="8" id="KW-1133">Transmembrane helix</keyword>
<dbReference type="Proteomes" id="UP000000844">
    <property type="component" value="Chromosome"/>
</dbReference>
<name>D3PYJ2_STANL</name>
<dbReference type="Gene3D" id="1.10.510.10">
    <property type="entry name" value="Transferase(Phosphotransferase) domain 1"/>
    <property type="match status" value="1"/>
</dbReference>
<keyword evidence="2 10" id="KW-0723">Serine/threonine-protein kinase</keyword>
<dbReference type="InterPro" id="IPR008271">
    <property type="entry name" value="Ser/Thr_kinase_AS"/>
</dbReference>
<evidence type="ECO:0000256" key="5">
    <source>
        <dbReference type="ARBA" id="ARBA00022777"/>
    </source>
</evidence>
<feature type="transmembrane region" description="Helical" evidence="8">
    <location>
        <begin position="331"/>
        <end position="354"/>
    </location>
</feature>
<evidence type="ECO:0000259" key="9">
    <source>
        <dbReference type="PROSITE" id="PS50011"/>
    </source>
</evidence>
<dbReference type="KEGG" id="sna:Snas_1863"/>
<dbReference type="PROSITE" id="PS00108">
    <property type="entry name" value="PROTEIN_KINASE_ST"/>
    <property type="match status" value="1"/>
</dbReference>
<reference evidence="10 11" key="1">
    <citation type="journal article" date="2009" name="Stand. Genomic Sci.">
        <title>Complete genome sequence of Stackebrandtia nassauensis type strain (LLR-40K-21).</title>
        <authorList>
            <person name="Munk C."/>
            <person name="Lapidus A."/>
            <person name="Copeland A."/>
            <person name="Jando M."/>
            <person name="Mayilraj S."/>
            <person name="Glavina Del Rio T."/>
            <person name="Nolan M."/>
            <person name="Chen F."/>
            <person name="Lucas S."/>
            <person name="Tice H."/>
            <person name="Cheng J.F."/>
            <person name="Han C."/>
            <person name="Detter J.C."/>
            <person name="Bruce D."/>
            <person name="Goodwin L."/>
            <person name="Chain P."/>
            <person name="Pitluck S."/>
            <person name="Goker M."/>
            <person name="Ovchinikova G."/>
            <person name="Pati A."/>
            <person name="Ivanova N."/>
            <person name="Mavromatis K."/>
            <person name="Chen A."/>
            <person name="Palaniappan K."/>
            <person name="Land M."/>
            <person name="Hauser L."/>
            <person name="Chang Y.J."/>
            <person name="Jeffries C.D."/>
            <person name="Bristow J."/>
            <person name="Eisen J.A."/>
            <person name="Markowitz V."/>
            <person name="Hugenholtz P."/>
            <person name="Kyrpides N.C."/>
            <person name="Klenk H.P."/>
        </authorList>
    </citation>
    <scope>NUCLEOTIDE SEQUENCE [LARGE SCALE GENOMIC DNA]</scope>
    <source>
        <strain evidence="11">DSM 44728 / CIP 108903 / NRRL B-16338 / NBRC 102104 / LLR-40K-21</strain>
    </source>
</reference>
<dbReference type="eggNOG" id="COG0515">
    <property type="taxonomic scope" value="Bacteria"/>
</dbReference>
<evidence type="ECO:0000313" key="11">
    <source>
        <dbReference type="Proteomes" id="UP000000844"/>
    </source>
</evidence>
<feature type="compositionally biased region" description="Low complexity" evidence="7">
    <location>
        <begin position="389"/>
        <end position="408"/>
    </location>
</feature>
<dbReference type="AlphaFoldDB" id="D3PYJ2"/>
<dbReference type="PROSITE" id="PS50011">
    <property type="entry name" value="PROTEIN_KINASE_DOM"/>
    <property type="match status" value="1"/>
</dbReference>
<dbReference type="STRING" id="446470.Snas_1863"/>
<feature type="region of interest" description="Disordered" evidence="7">
    <location>
        <begin position="360"/>
        <end position="450"/>
    </location>
</feature>
<evidence type="ECO:0000313" key="10">
    <source>
        <dbReference type="EMBL" id="ADD41559.1"/>
    </source>
</evidence>
<feature type="domain" description="Protein kinase" evidence="9">
    <location>
        <begin position="9"/>
        <end position="264"/>
    </location>
</feature>
<evidence type="ECO:0000256" key="1">
    <source>
        <dbReference type="ARBA" id="ARBA00012513"/>
    </source>
</evidence>
<dbReference type="PANTHER" id="PTHR43289">
    <property type="entry name" value="MITOGEN-ACTIVATED PROTEIN KINASE KINASE KINASE 20-RELATED"/>
    <property type="match status" value="1"/>
</dbReference>
<keyword evidence="3" id="KW-0808">Transferase</keyword>
<accession>D3PYJ2</accession>
<dbReference type="OrthoDB" id="9762169at2"/>
<dbReference type="SMART" id="SM00220">
    <property type="entry name" value="S_TKc"/>
    <property type="match status" value="1"/>
</dbReference>
<evidence type="ECO:0000256" key="6">
    <source>
        <dbReference type="ARBA" id="ARBA00022840"/>
    </source>
</evidence>
<dbReference type="EC" id="2.7.11.1" evidence="1"/>
<evidence type="ECO:0000256" key="7">
    <source>
        <dbReference type="SAM" id="MobiDB-lite"/>
    </source>
</evidence>
<dbReference type="GO" id="GO:0005524">
    <property type="term" value="F:ATP binding"/>
    <property type="evidence" value="ECO:0007669"/>
    <property type="project" value="UniProtKB-KW"/>
</dbReference>
<protein>
    <recommendedName>
        <fullName evidence="1">non-specific serine/threonine protein kinase</fullName>
        <ecNumber evidence="1">2.7.11.1</ecNumber>
    </recommendedName>
</protein>
<evidence type="ECO:0000256" key="4">
    <source>
        <dbReference type="ARBA" id="ARBA00022741"/>
    </source>
</evidence>
<dbReference type="InterPro" id="IPR000719">
    <property type="entry name" value="Prot_kinase_dom"/>
</dbReference>
<keyword evidence="4" id="KW-0547">Nucleotide-binding</keyword>
<organism evidence="10 11">
    <name type="scientific">Stackebrandtia nassauensis (strain DSM 44728 / CIP 108903 / NRRL B-16338 / NBRC 102104 / LLR-40K-21)</name>
    <dbReference type="NCBI Taxonomy" id="446470"/>
    <lineage>
        <taxon>Bacteria</taxon>
        <taxon>Bacillati</taxon>
        <taxon>Actinomycetota</taxon>
        <taxon>Actinomycetes</taxon>
        <taxon>Glycomycetales</taxon>
        <taxon>Glycomycetaceae</taxon>
        <taxon>Stackebrandtia</taxon>
    </lineage>
</organism>
<keyword evidence="8" id="KW-0472">Membrane</keyword>
<keyword evidence="6" id="KW-0067">ATP-binding</keyword>
<keyword evidence="8" id="KW-0812">Transmembrane</keyword>
<dbReference type="CDD" id="cd14014">
    <property type="entry name" value="STKc_PknB_like"/>
    <property type="match status" value="1"/>
</dbReference>
<dbReference type="HOGENOM" id="CLU_000288_63_44_11"/>
<sequence length="450" mass="46495">MNQVLADRYRIDTELARGAAGVVHRAHDRITGEDVAIKILHADAASEPAVATAFLDEAEVLTELNHPGIVRPRDLIVNGTLMALVMDLVDGVDLRRVVIDGGPLPSRRAAVVVSEVAEALAAVHAKGIIHGDVKPGNILIPSDGGSVRLVDFGVARRIASPDAPTHATPDYTAPEIVDGGHSTDKSDVYGLGLVLYEALCGVSPYRGGSIDDVLDRHRAMIPLRPETVVAELWSIIESCLALDPADRPGAQAIPSMLRATMPLLSDEAADAVTPRLAPRPPVTPPEPMPFLAPTPVTPAAGDAPPTSVVPASPVAILGESSETKGRNKSKLLIAAAAGIVVIAAAGVLGFAWLAGATVDDSKPYEPQADEQTSEDPDSKDTKDKKNNDDSTPSEEPSSTDEPSSSPTGESGGENGTGGDSGEENGNGGSEGDFPGEGPIGSTFPDKPGGR</sequence>
<evidence type="ECO:0000256" key="8">
    <source>
        <dbReference type="SAM" id="Phobius"/>
    </source>
</evidence>
<gene>
    <name evidence="10" type="ordered locus">Snas_1863</name>
</gene>
<dbReference type="GO" id="GO:0004674">
    <property type="term" value="F:protein serine/threonine kinase activity"/>
    <property type="evidence" value="ECO:0007669"/>
    <property type="project" value="UniProtKB-KW"/>
</dbReference>
<feature type="compositionally biased region" description="Gly residues" evidence="7">
    <location>
        <begin position="409"/>
        <end position="430"/>
    </location>
</feature>